<dbReference type="AlphaFoldDB" id="A0A0A9CBH0"/>
<evidence type="ECO:0000313" key="1">
    <source>
        <dbReference type="EMBL" id="JAD70740.1"/>
    </source>
</evidence>
<organism evidence="1">
    <name type="scientific">Arundo donax</name>
    <name type="common">Giant reed</name>
    <name type="synonym">Donax arundinaceus</name>
    <dbReference type="NCBI Taxonomy" id="35708"/>
    <lineage>
        <taxon>Eukaryota</taxon>
        <taxon>Viridiplantae</taxon>
        <taxon>Streptophyta</taxon>
        <taxon>Embryophyta</taxon>
        <taxon>Tracheophyta</taxon>
        <taxon>Spermatophyta</taxon>
        <taxon>Magnoliopsida</taxon>
        <taxon>Liliopsida</taxon>
        <taxon>Poales</taxon>
        <taxon>Poaceae</taxon>
        <taxon>PACMAD clade</taxon>
        <taxon>Arundinoideae</taxon>
        <taxon>Arundineae</taxon>
        <taxon>Arundo</taxon>
    </lineage>
</organism>
<sequence length="35" mass="4186">MIWMCTELFDFIIMHIKNLTMGRNPTDFVLREGVL</sequence>
<protein>
    <submittedName>
        <fullName evidence="1">Uncharacterized protein</fullName>
    </submittedName>
</protein>
<reference evidence="1" key="2">
    <citation type="journal article" date="2015" name="Data Brief">
        <title>Shoot transcriptome of the giant reed, Arundo donax.</title>
        <authorList>
            <person name="Barrero R.A."/>
            <person name="Guerrero F.D."/>
            <person name="Moolhuijzen P."/>
            <person name="Goolsby J.A."/>
            <person name="Tidwell J."/>
            <person name="Bellgard S.E."/>
            <person name="Bellgard M.I."/>
        </authorList>
    </citation>
    <scope>NUCLEOTIDE SEQUENCE</scope>
    <source>
        <tissue evidence="1">Shoot tissue taken approximately 20 cm above the soil surface</tissue>
    </source>
</reference>
<accession>A0A0A9CBH0</accession>
<name>A0A0A9CBH0_ARUDO</name>
<proteinExistence type="predicted"/>
<reference evidence="1" key="1">
    <citation type="submission" date="2014-09" db="EMBL/GenBank/DDBJ databases">
        <authorList>
            <person name="Magalhaes I.L.F."/>
            <person name="Oliveira U."/>
            <person name="Santos F.R."/>
            <person name="Vidigal T.H.D.A."/>
            <person name="Brescovit A.D."/>
            <person name="Santos A.J."/>
        </authorList>
    </citation>
    <scope>NUCLEOTIDE SEQUENCE</scope>
    <source>
        <tissue evidence="1">Shoot tissue taken approximately 20 cm above the soil surface</tissue>
    </source>
</reference>
<dbReference type="EMBL" id="GBRH01227155">
    <property type="protein sequence ID" value="JAD70740.1"/>
    <property type="molecule type" value="Transcribed_RNA"/>
</dbReference>